<reference evidence="4" key="1">
    <citation type="submission" date="2016-10" db="EMBL/GenBank/DDBJ databases">
        <authorList>
            <person name="Tanifuji G."/>
            <person name="Kume K."/>
            <person name="Nakayama T."/>
            <person name="Takabayashi S."/>
            <person name="Hashimoto T."/>
        </authorList>
    </citation>
    <scope>NUCLEOTIDE SEQUENCE</scope>
    <source>
        <strain evidence="4">NY0173</strain>
    </source>
</reference>
<feature type="region of interest" description="Disordered" evidence="1">
    <location>
        <begin position="146"/>
        <end position="166"/>
    </location>
</feature>
<reference evidence="4 5" key="2">
    <citation type="journal article" date="2018" name="PLoS ONE">
        <title>The draft genome of Kipferlia bialata reveals reductive genome evolution in fornicate parasites.</title>
        <authorList>
            <person name="Tanifuji G."/>
            <person name="Takabayashi S."/>
            <person name="Kume K."/>
            <person name="Takagi M."/>
            <person name="Nakayama T."/>
            <person name="Kamikawa R."/>
            <person name="Inagaki Y."/>
            <person name="Hashimoto T."/>
        </authorList>
    </citation>
    <scope>NUCLEOTIDE SEQUENCE [LARGE SCALE GENOMIC DNA]</scope>
    <source>
        <strain evidence="4">NY0173</strain>
    </source>
</reference>
<dbReference type="EMBL" id="BDIP01001667">
    <property type="protein sequence ID" value="GIQ84892.1"/>
    <property type="molecule type" value="Genomic_DNA"/>
</dbReference>
<dbReference type="Proteomes" id="UP000265618">
    <property type="component" value="Unassembled WGS sequence"/>
</dbReference>
<organism evidence="4 5">
    <name type="scientific">Kipferlia bialata</name>
    <dbReference type="NCBI Taxonomy" id="797122"/>
    <lineage>
        <taxon>Eukaryota</taxon>
        <taxon>Metamonada</taxon>
        <taxon>Carpediemonas-like organisms</taxon>
        <taxon>Kipferlia</taxon>
    </lineage>
</organism>
<proteinExistence type="predicted"/>
<evidence type="ECO:0000313" key="4">
    <source>
        <dbReference type="EMBL" id="GIQ85730.1"/>
    </source>
</evidence>
<evidence type="ECO:0000313" key="2">
    <source>
        <dbReference type="EMBL" id="GIQ84892.1"/>
    </source>
</evidence>
<evidence type="ECO:0000313" key="5">
    <source>
        <dbReference type="Proteomes" id="UP000265618"/>
    </source>
</evidence>
<evidence type="ECO:0000256" key="1">
    <source>
        <dbReference type="SAM" id="MobiDB-lite"/>
    </source>
</evidence>
<sequence length="166" mass="18071">MSTHPTTVPNLFTADSFELKVAGLKPSRSSGRLSHRLSARGSSSVSRLLDEESDFTEREAAYVSDEELSHMVERLRPHSGRGGSRDPSVSPRPVGSLSEAETSQPGSAPHAPSPLKSVHQDACTCEKCAACVDRARETLRDECDTFPEDEVEPSPMCNKGDDFFHL</sequence>
<feature type="region of interest" description="Disordered" evidence="1">
    <location>
        <begin position="25"/>
        <end position="117"/>
    </location>
</feature>
<dbReference type="EMBL" id="BDIP01002102">
    <property type="protein sequence ID" value="GIQ85730.1"/>
    <property type="molecule type" value="Genomic_DNA"/>
</dbReference>
<protein>
    <submittedName>
        <fullName evidence="4">Uncharacterized protein</fullName>
    </submittedName>
</protein>
<dbReference type="AlphaFoldDB" id="A0A9K3D025"/>
<keyword evidence="5" id="KW-1185">Reference proteome</keyword>
<feature type="compositionally biased region" description="Basic and acidic residues" evidence="1">
    <location>
        <begin position="67"/>
        <end position="76"/>
    </location>
</feature>
<dbReference type="EMBL" id="BDIP01001919">
    <property type="protein sequence ID" value="GIQ85396.1"/>
    <property type="molecule type" value="Genomic_DNA"/>
</dbReference>
<name>A0A9K3D025_9EUKA</name>
<gene>
    <name evidence="2" type="ORF">KIPB_006474</name>
    <name evidence="3" type="ORF">KIPB_007049</name>
    <name evidence="4" type="ORF">KIPB_007448</name>
</gene>
<comment type="caution">
    <text evidence="4">The sequence shown here is derived from an EMBL/GenBank/DDBJ whole genome shotgun (WGS) entry which is preliminary data.</text>
</comment>
<evidence type="ECO:0000313" key="3">
    <source>
        <dbReference type="EMBL" id="GIQ85396.1"/>
    </source>
</evidence>
<accession>A0A9K3D025</accession>